<keyword evidence="2 3" id="KW-0808">Transferase</keyword>
<sequence>MRETLYGTTTQRRIIVQRGIGSPFRWGDAPVHSIAAAIFLDPSEIHFFNDIGYRHNPFMHCPQERELQLKCHCNADNNFACARWVSAVAAGRGGV</sequence>
<dbReference type="GO" id="GO:0005794">
    <property type="term" value="C:Golgi apparatus"/>
    <property type="evidence" value="ECO:0007669"/>
    <property type="project" value="TreeGrafter"/>
</dbReference>
<accession>A0A433D402</accession>
<evidence type="ECO:0000313" key="4">
    <source>
        <dbReference type="Proteomes" id="UP000268093"/>
    </source>
</evidence>
<name>A0A433D402_9FUNG</name>
<evidence type="ECO:0000313" key="3">
    <source>
        <dbReference type="EMBL" id="RUP45559.1"/>
    </source>
</evidence>
<comment type="similarity">
    <text evidence="1">Belongs to the glycosyltransferase 15 family.</text>
</comment>
<dbReference type="Pfam" id="PF01793">
    <property type="entry name" value="Glyco_transf_15"/>
    <property type="match status" value="1"/>
</dbReference>
<comment type="caution">
    <text evidence="3">The sequence shown here is derived from an EMBL/GenBank/DDBJ whole genome shotgun (WGS) entry which is preliminary data.</text>
</comment>
<dbReference type="AlphaFoldDB" id="A0A433D402"/>
<dbReference type="EMBL" id="RBNI01007097">
    <property type="protein sequence ID" value="RUP45559.1"/>
    <property type="molecule type" value="Genomic_DNA"/>
</dbReference>
<dbReference type="OrthoDB" id="2439351at2759"/>
<dbReference type="InterPro" id="IPR029044">
    <property type="entry name" value="Nucleotide-diphossugar_trans"/>
</dbReference>
<protein>
    <submittedName>
        <fullName evidence="3">Nucleotide-diphospho-sugar transferase</fullName>
    </submittedName>
</protein>
<reference evidence="3 4" key="1">
    <citation type="journal article" date="2018" name="New Phytol.">
        <title>Phylogenomics of Endogonaceae and evolution of mycorrhizas within Mucoromycota.</title>
        <authorList>
            <person name="Chang Y."/>
            <person name="Desiro A."/>
            <person name="Na H."/>
            <person name="Sandor L."/>
            <person name="Lipzen A."/>
            <person name="Clum A."/>
            <person name="Barry K."/>
            <person name="Grigoriev I.V."/>
            <person name="Martin F.M."/>
            <person name="Stajich J.E."/>
            <person name="Smith M.E."/>
            <person name="Bonito G."/>
            <person name="Spatafora J.W."/>
        </authorList>
    </citation>
    <scope>NUCLEOTIDE SEQUENCE [LARGE SCALE GENOMIC DNA]</scope>
    <source>
        <strain evidence="3 4">GMNB39</strain>
    </source>
</reference>
<dbReference type="GO" id="GO:0000026">
    <property type="term" value="F:alpha-1,2-mannosyltransferase activity"/>
    <property type="evidence" value="ECO:0007669"/>
    <property type="project" value="TreeGrafter"/>
</dbReference>
<dbReference type="GO" id="GO:0000032">
    <property type="term" value="P:cell wall mannoprotein biosynthetic process"/>
    <property type="evidence" value="ECO:0007669"/>
    <property type="project" value="TreeGrafter"/>
</dbReference>
<evidence type="ECO:0000256" key="1">
    <source>
        <dbReference type="ARBA" id="ARBA00007677"/>
    </source>
</evidence>
<organism evidence="3 4">
    <name type="scientific">Jimgerdemannia flammicorona</name>
    <dbReference type="NCBI Taxonomy" id="994334"/>
    <lineage>
        <taxon>Eukaryota</taxon>
        <taxon>Fungi</taxon>
        <taxon>Fungi incertae sedis</taxon>
        <taxon>Mucoromycota</taxon>
        <taxon>Mucoromycotina</taxon>
        <taxon>Endogonomycetes</taxon>
        <taxon>Endogonales</taxon>
        <taxon>Endogonaceae</taxon>
        <taxon>Jimgerdemannia</taxon>
    </lineage>
</organism>
<dbReference type="SUPFAM" id="SSF53448">
    <property type="entry name" value="Nucleotide-diphospho-sugar transferases"/>
    <property type="match status" value="1"/>
</dbReference>
<gene>
    <name evidence="3" type="ORF">BC936DRAFT_148013</name>
</gene>
<dbReference type="Gene3D" id="3.90.550.10">
    <property type="entry name" value="Spore Coat Polysaccharide Biosynthesis Protein SpsA, Chain A"/>
    <property type="match status" value="1"/>
</dbReference>
<evidence type="ECO:0000256" key="2">
    <source>
        <dbReference type="ARBA" id="ARBA00022679"/>
    </source>
</evidence>
<dbReference type="PANTHER" id="PTHR31121:SF6">
    <property type="entry name" value="ALPHA-1,2 MANNOSYLTRANSFERASE KTR1"/>
    <property type="match status" value="1"/>
</dbReference>
<keyword evidence="4" id="KW-1185">Reference proteome</keyword>
<dbReference type="GO" id="GO:0006487">
    <property type="term" value="P:protein N-linked glycosylation"/>
    <property type="evidence" value="ECO:0007669"/>
    <property type="project" value="TreeGrafter"/>
</dbReference>
<dbReference type="PANTHER" id="PTHR31121">
    <property type="entry name" value="ALPHA-1,2 MANNOSYLTRANSFERASE KTR1"/>
    <property type="match status" value="1"/>
</dbReference>
<dbReference type="InterPro" id="IPR002685">
    <property type="entry name" value="Glyco_trans_15"/>
</dbReference>
<dbReference type="Proteomes" id="UP000268093">
    <property type="component" value="Unassembled WGS sequence"/>
</dbReference>
<proteinExistence type="inferred from homology"/>
<dbReference type="GO" id="GO:0016020">
    <property type="term" value="C:membrane"/>
    <property type="evidence" value="ECO:0007669"/>
    <property type="project" value="InterPro"/>
</dbReference>